<dbReference type="EMBL" id="PSQE01000008">
    <property type="protein sequence ID" value="RHN43872.1"/>
    <property type="molecule type" value="Genomic_DNA"/>
</dbReference>
<protein>
    <recommendedName>
        <fullName evidence="5">Transmembrane protein</fullName>
    </recommendedName>
</protein>
<keyword evidence="1" id="KW-1133">Transmembrane helix</keyword>
<organism evidence="2">
    <name type="scientific">Medicago truncatula</name>
    <name type="common">Barrel medic</name>
    <name type="synonym">Medicago tribuloides</name>
    <dbReference type="NCBI Taxonomy" id="3880"/>
    <lineage>
        <taxon>Eukaryota</taxon>
        <taxon>Viridiplantae</taxon>
        <taxon>Streptophyta</taxon>
        <taxon>Embryophyta</taxon>
        <taxon>Tracheophyta</taxon>
        <taxon>Spermatophyta</taxon>
        <taxon>Magnoliopsida</taxon>
        <taxon>eudicotyledons</taxon>
        <taxon>Gunneridae</taxon>
        <taxon>Pentapetalae</taxon>
        <taxon>rosids</taxon>
        <taxon>fabids</taxon>
        <taxon>Fabales</taxon>
        <taxon>Fabaceae</taxon>
        <taxon>Papilionoideae</taxon>
        <taxon>50 kb inversion clade</taxon>
        <taxon>NPAAA clade</taxon>
        <taxon>Hologalegina</taxon>
        <taxon>IRL clade</taxon>
        <taxon>Trifolieae</taxon>
        <taxon>Medicago</taxon>
    </lineage>
</organism>
<evidence type="ECO:0000313" key="4">
    <source>
        <dbReference type="Proteomes" id="UP000265566"/>
    </source>
</evidence>
<reference evidence="3" key="3">
    <citation type="journal article" date="2018" name="Nat. Plants">
        <title>Whole-genome landscape of Medicago truncatula symbiotic genes.</title>
        <authorList>
            <person name="Pecrix Y."/>
            <person name="Gamas P."/>
            <person name="Carrere S."/>
        </authorList>
    </citation>
    <scope>NUCLEOTIDE SEQUENCE</scope>
    <source>
        <tissue evidence="3">Leaves</tissue>
    </source>
</reference>
<keyword evidence="1" id="KW-0472">Membrane</keyword>
<dbReference type="EMBL" id="BT140256">
    <property type="protein sequence ID" value="AFK40051.1"/>
    <property type="molecule type" value="mRNA"/>
</dbReference>
<evidence type="ECO:0000256" key="1">
    <source>
        <dbReference type="SAM" id="Phobius"/>
    </source>
</evidence>
<evidence type="ECO:0000313" key="2">
    <source>
        <dbReference type="EMBL" id="AFK40051.1"/>
    </source>
</evidence>
<dbReference type="AlphaFoldDB" id="I3SIF9"/>
<sequence>MWSVKNEQPKVSQKRVFPFLIPMSCVSPFVFSSTNESLFYDYFISISMCFFFIFLPFHFSINHTCKTS</sequence>
<evidence type="ECO:0008006" key="5">
    <source>
        <dbReference type="Google" id="ProtNLM"/>
    </source>
</evidence>
<gene>
    <name evidence="3" type="ORF">MtrunA17_Chr8g0392561</name>
</gene>
<feature type="transmembrane region" description="Helical" evidence="1">
    <location>
        <begin position="39"/>
        <end position="59"/>
    </location>
</feature>
<name>I3SIF9_MEDTR</name>
<dbReference type="Proteomes" id="UP000265566">
    <property type="component" value="Chromosome 8"/>
</dbReference>
<keyword evidence="1" id="KW-0812">Transmembrane</keyword>
<reference evidence="4" key="2">
    <citation type="journal article" date="2018" name="Nat. Plants">
        <title>Whole-genome landscape of Medicago truncatula symbiotic genes.</title>
        <authorList>
            <person name="Pecrix Y."/>
            <person name="Staton S.E."/>
            <person name="Sallet E."/>
            <person name="Lelandais-Briere C."/>
            <person name="Moreau S."/>
            <person name="Carrere S."/>
            <person name="Blein T."/>
            <person name="Jardinaud M.F."/>
            <person name="Latrasse D."/>
            <person name="Zouine M."/>
            <person name="Zahm M."/>
            <person name="Kreplak J."/>
            <person name="Mayjonade B."/>
            <person name="Satge C."/>
            <person name="Perez M."/>
            <person name="Cauet S."/>
            <person name="Marande W."/>
            <person name="Chantry-Darmon C."/>
            <person name="Lopez-Roques C."/>
            <person name="Bouchez O."/>
            <person name="Berard A."/>
            <person name="Debelle F."/>
            <person name="Munos S."/>
            <person name="Bendahmane A."/>
            <person name="Berges H."/>
            <person name="Niebel A."/>
            <person name="Buitink J."/>
            <person name="Frugier F."/>
            <person name="Benhamed M."/>
            <person name="Crespi M."/>
            <person name="Gouzy J."/>
            <person name="Gamas P."/>
        </authorList>
    </citation>
    <scope>NUCLEOTIDE SEQUENCE [LARGE SCALE GENOMIC DNA]</scope>
    <source>
        <strain evidence="4">cv. Jemalong A17</strain>
    </source>
</reference>
<reference evidence="2" key="1">
    <citation type="submission" date="2012-05" db="EMBL/GenBank/DDBJ databases">
        <authorList>
            <person name="Krishnakumar V."/>
            <person name="Cheung F."/>
            <person name="Xiao Y."/>
            <person name="Chan A."/>
            <person name="Moskal W.A."/>
            <person name="Town C.D."/>
        </authorList>
    </citation>
    <scope>NUCLEOTIDE SEQUENCE</scope>
</reference>
<accession>I3SIF9</accession>
<dbReference type="Gramene" id="rna50506">
    <property type="protein sequence ID" value="RHN43872.1"/>
    <property type="gene ID" value="gene50506"/>
</dbReference>
<proteinExistence type="evidence at transcript level"/>
<evidence type="ECO:0000313" key="3">
    <source>
        <dbReference type="EMBL" id="RHN43872.1"/>
    </source>
</evidence>